<evidence type="ECO:0000259" key="1">
    <source>
        <dbReference type="Pfam" id="PF08818"/>
    </source>
</evidence>
<dbReference type="Pfam" id="PF08818">
    <property type="entry name" value="DUF1801"/>
    <property type="match status" value="1"/>
</dbReference>
<evidence type="ECO:0000313" key="3">
    <source>
        <dbReference type="Proteomes" id="UP000184292"/>
    </source>
</evidence>
<proteinExistence type="predicted"/>
<dbReference type="Proteomes" id="UP000184292">
    <property type="component" value="Unassembled WGS sequence"/>
</dbReference>
<dbReference type="InterPro" id="IPR014922">
    <property type="entry name" value="YdhG-like"/>
</dbReference>
<feature type="domain" description="YdhG-like" evidence="1">
    <location>
        <begin position="26"/>
        <end position="128"/>
    </location>
</feature>
<name>A0A1M6E262_9RHOB</name>
<reference evidence="2 3" key="1">
    <citation type="submission" date="2016-11" db="EMBL/GenBank/DDBJ databases">
        <authorList>
            <person name="Jaros S."/>
            <person name="Januszkiewicz K."/>
            <person name="Wedrychowicz H."/>
        </authorList>
    </citation>
    <scope>NUCLEOTIDE SEQUENCE [LARGE SCALE GENOMIC DNA]</scope>
    <source>
        <strain evidence="2 3">DSM 100565</strain>
    </source>
</reference>
<dbReference type="EMBL" id="FQYO01000003">
    <property type="protein sequence ID" value="SHI79576.1"/>
    <property type="molecule type" value="Genomic_DNA"/>
</dbReference>
<dbReference type="RefSeq" id="WP_073328528.1">
    <property type="nucleotide sequence ID" value="NZ_FQYO01000003.1"/>
</dbReference>
<accession>A0A1M6E262</accession>
<keyword evidence="3" id="KW-1185">Reference proteome</keyword>
<dbReference type="AlphaFoldDB" id="A0A1M6E262"/>
<evidence type="ECO:0000313" key="2">
    <source>
        <dbReference type="EMBL" id="SHI79576.1"/>
    </source>
</evidence>
<protein>
    <recommendedName>
        <fullName evidence="1">YdhG-like domain-containing protein</fullName>
    </recommendedName>
</protein>
<sequence>MAENSTRPTGVPVEEYIAGVEPEGRRVDAIRLDAIFRQVTGWAPAMWGPSMIGYGAYDYRYESGRSGTFLATGFAPRRANMVVYILPGYAEFGTILSRVGPHRTGKSCLYLGRLDRVDTDVLAELIAAGLADLGRRWPVRAAP</sequence>
<gene>
    <name evidence="2" type="ORF">SAMN05444417_1755</name>
</gene>
<dbReference type="OrthoDB" id="5951444at2"/>
<organism evidence="2 3">
    <name type="scientific">Wenxinia saemankumensis</name>
    <dbReference type="NCBI Taxonomy" id="1447782"/>
    <lineage>
        <taxon>Bacteria</taxon>
        <taxon>Pseudomonadati</taxon>
        <taxon>Pseudomonadota</taxon>
        <taxon>Alphaproteobacteria</taxon>
        <taxon>Rhodobacterales</taxon>
        <taxon>Roseobacteraceae</taxon>
        <taxon>Wenxinia</taxon>
    </lineage>
</organism>